<dbReference type="PRINTS" id="PR00081">
    <property type="entry name" value="GDHRDH"/>
</dbReference>
<dbReference type="SUPFAM" id="SSF51735">
    <property type="entry name" value="NAD(P)-binding Rossmann-fold domains"/>
    <property type="match status" value="1"/>
</dbReference>
<keyword evidence="6" id="KW-1185">Reference proteome</keyword>
<dbReference type="RefSeq" id="WP_163386302.1">
    <property type="nucleotide sequence ID" value="NZ_JAUFQS010000026.1"/>
</dbReference>
<dbReference type="InterPro" id="IPR036291">
    <property type="entry name" value="NAD(P)-bd_dom_sf"/>
</dbReference>
<reference evidence="6" key="1">
    <citation type="journal article" date="2019" name="Int. J. Syst. Evol. Microbiol.">
        <title>The Global Catalogue of Microorganisms (GCM) 10K type strain sequencing project: providing services to taxonomists for standard genome sequencing and annotation.</title>
        <authorList>
            <consortium name="The Broad Institute Genomics Platform"/>
            <consortium name="The Broad Institute Genome Sequencing Center for Infectious Disease"/>
            <person name="Wu L."/>
            <person name="Ma J."/>
        </authorList>
    </citation>
    <scope>NUCLEOTIDE SEQUENCE [LARGE SCALE GENOMIC DNA]</scope>
    <source>
        <strain evidence="6">CECT 7706</strain>
    </source>
</reference>
<dbReference type="PANTHER" id="PTHR44085">
    <property type="entry name" value="SEPIAPTERIN REDUCTASE"/>
    <property type="match status" value="1"/>
</dbReference>
<keyword evidence="3" id="KW-0521">NADP</keyword>
<accession>A0ABT8C9D3</accession>
<dbReference type="InterPro" id="IPR002347">
    <property type="entry name" value="SDR_fam"/>
</dbReference>
<dbReference type="InterPro" id="IPR051721">
    <property type="entry name" value="Biopterin_syn/organic_redct"/>
</dbReference>
<dbReference type="PANTHER" id="PTHR44085:SF2">
    <property type="entry name" value="SEPIAPTERIN REDUCTASE"/>
    <property type="match status" value="1"/>
</dbReference>
<gene>
    <name evidence="5" type="ORF">QWZ15_16370</name>
</gene>
<dbReference type="Pfam" id="PF00106">
    <property type="entry name" value="adh_short"/>
    <property type="match status" value="1"/>
</dbReference>
<comment type="subcellular location">
    <subcellularLocation>
        <location evidence="1">Cytoplasm</location>
    </subcellularLocation>
</comment>
<dbReference type="InterPro" id="IPR020904">
    <property type="entry name" value="Sc_DH/Rdtase_CS"/>
</dbReference>
<evidence type="ECO:0000256" key="4">
    <source>
        <dbReference type="ARBA" id="ARBA00023002"/>
    </source>
</evidence>
<name>A0ABT8C9D3_9BACT</name>
<keyword evidence="2" id="KW-0963">Cytoplasm</keyword>
<dbReference type="EMBL" id="JAUFQS010000026">
    <property type="protein sequence ID" value="MDN3689410.1"/>
    <property type="molecule type" value="Genomic_DNA"/>
</dbReference>
<keyword evidence="4" id="KW-0560">Oxidoreductase</keyword>
<evidence type="ECO:0000313" key="5">
    <source>
        <dbReference type="EMBL" id="MDN3689410.1"/>
    </source>
</evidence>
<comment type="caution">
    <text evidence="5">The sequence shown here is derived from an EMBL/GenBank/DDBJ whole genome shotgun (WGS) entry which is preliminary data.</text>
</comment>
<sequence length="243" mass="26558">MEATHCYIITGASKGLGHALAKLLARDKKNLVIGIARTPMASAGNFHSLALDLSDSEAILEKEAALFPEGSFEKICLINNAGWIGDIAHTGYIDPDAIIQIHKVNVIAPALLMNAFMNKYDRYQGNKLIVNISSGAAGKVMDGWSGYSASKAALNQMTLIAQEESDLKNRGFTLYALSPGIIDTSMQETIRSAGKENFSNLEKFQSLKSEGSLSSPEDIAKKVIYLMDHFREFPEVLQDVRKF</sequence>
<organism evidence="5 6">
    <name type="scientific">Cyclobacterium jeungdonense</name>
    <dbReference type="NCBI Taxonomy" id="708087"/>
    <lineage>
        <taxon>Bacteria</taxon>
        <taxon>Pseudomonadati</taxon>
        <taxon>Bacteroidota</taxon>
        <taxon>Cytophagia</taxon>
        <taxon>Cytophagales</taxon>
        <taxon>Cyclobacteriaceae</taxon>
        <taxon>Cyclobacterium</taxon>
    </lineage>
</organism>
<dbReference type="PROSITE" id="PS00061">
    <property type="entry name" value="ADH_SHORT"/>
    <property type="match status" value="1"/>
</dbReference>
<dbReference type="Gene3D" id="3.40.50.720">
    <property type="entry name" value="NAD(P)-binding Rossmann-like Domain"/>
    <property type="match status" value="1"/>
</dbReference>
<protein>
    <submittedName>
        <fullName evidence="5">SDR family NAD(P)-dependent oxidoreductase</fullName>
    </submittedName>
</protein>
<evidence type="ECO:0000256" key="2">
    <source>
        <dbReference type="ARBA" id="ARBA00022490"/>
    </source>
</evidence>
<evidence type="ECO:0000256" key="1">
    <source>
        <dbReference type="ARBA" id="ARBA00004496"/>
    </source>
</evidence>
<dbReference type="Proteomes" id="UP001236663">
    <property type="component" value="Unassembled WGS sequence"/>
</dbReference>
<evidence type="ECO:0000256" key="3">
    <source>
        <dbReference type="ARBA" id="ARBA00022857"/>
    </source>
</evidence>
<evidence type="ECO:0000313" key="6">
    <source>
        <dbReference type="Proteomes" id="UP001236663"/>
    </source>
</evidence>
<proteinExistence type="predicted"/>